<sequence length="1378" mass="151153">MTIDGVAHRSALRRRRPWRFARFKRWVLGRRLGRERLTDGADDAQGTRHRGDFKTWSQPKKHCGSGGHWHRPSPRPLPGNSLELALRRSVSFFRPTKWQTLASRLQEHAICTPLPALQGRSRGGRTLRHCAHRQLAMDHLPLSAPPPPQGPGTGRALDAYKTALATAASAAAYAVMARSMARELLPDELRAAARWCAAAARARFGRGDRERHTIVIRRHLDAGYGENHLFDSARAYLATRIDPRAMRRLCLARSRAKEPDGAARWATLLCMEPGGSTVDVFDGVEFTWTSVETGAEEKKKGKGGGGGGSPRESLELSFDAEHTDTALERYVPFVMSTAEELQLRDRALRIFMNEGRSWHGINHHHPATFDTLAMDPELKESIIADLNRFLKRKSYYRRIGKAWKRGYLLYGPPGTGKSSLVAAMANYLRFNLYDLDLSEVRLNSALQKLLIHMPNKSILVIEDIDCCFDAAAASRKDVKAPELVVDELDPAGYTTDSSDDSWPPARPYKTGADPFKGITLSGLLNFIDGLWSTCGEERIIVFTTNYKDRLDPALLRPGRMDMHIYMGYCGWEAFKTLAHNYFLVDDHELFPEIQGLLAEVEVTPAEVSEMLLRSEDVDVALWMLKEFLLEKRRGNKTRKEDNKDAAEHKAEVAEEAVSRVGSPNPQFPILPSMENLASSTGLSATKGKGRRRRKARKLDGGQGETEGEGRRRKARKLAGGQGETEGKERRKKVWKLAGGRACEGRAMGAGEAQHPSVYLTVNRGLWFTSTCGCFPLHKAEVASSALSSSRGAHVASLVASMITDIGFKSFVSVGSRWIVGVGGNPGRTFIFDTKTGELIAGPNLVTPKLYPVVTAVGFRVYALSVTAQFEEGPDFTPWFEVLDLSKAMDAEGNLSLLDHCSWEAMPPPPFFACKLPTADDYVMQPPIITVVSYVVVEHYIVLSVIEPKPHGFIRSRRPWHMTTYAFDTKSEEWHKVDDTCLPFYGAATQLGHSGRVFLGLCQKNGPINAYSICISHSGGSSAMAGLSGKDAGRRSRVKTLACSYFLIDDRPLFPEIQGLLAEVELTPAEVSEMLLRSEDVDDSRCAAAARLPLIPIHGNPNLLDRPLGDPTEEEAPNSEPLVTNPQLEDDPNQMGIGSSDGRAAIGAGDVLHPSVYLAVNRGNWLSSEGFYFPLHKVEVASDDDGSSSRGEAPLASHVTNIETGAGFKTIVSVKSRWIVSVGGNPSRTVIFDTKTAEVITGPDLVAAKSSPVVMAEDPLTQCSPSAGVVQEEDEAHPQDGEPYAGEDVTVLGEQNLIAPISRAGSQGGNGVGGTCSRRWCARSAGDGEADLQQRKEEKLRLRPAPGFFEKRQGSLRTPRVVCDPQGSLQNQPCDSVNT</sequence>
<evidence type="ECO:0000256" key="2">
    <source>
        <dbReference type="ARBA" id="ARBA00007448"/>
    </source>
</evidence>
<accession>A0A835BVM6</accession>
<feature type="compositionally biased region" description="Basic and acidic residues" evidence="5">
    <location>
        <begin position="635"/>
        <end position="652"/>
    </location>
</feature>
<dbReference type="GO" id="GO:0016887">
    <property type="term" value="F:ATP hydrolysis activity"/>
    <property type="evidence" value="ECO:0007669"/>
    <property type="project" value="InterPro"/>
</dbReference>
<keyword evidence="3" id="KW-0460">Magnesium</keyword>
<dbReference type="SUPFAM" id="SSF52540">
    <property type="entry name" value="P-loop containing nucleoside triphosphate hydrolases"/>
    <property type="match status" value="1"/>
</dbReference>
<feature type="region of interest" description="Disordered" evidence="5">
    <location>
        <begin position="1324"/>
        <end position="1378"/>
    </location>
</feature>
<comment type="catalytic activity">
    <reaction evidence="4">
        <text>ATP + H2O = ADP + phosphate + H(+)</text>
        <dbReference type="Rhea" id="RHEA:13065"/>
        <dbReference type="ChEBI" id="CHEBI:15377"/>
        <dbReference type="ChEBI" id="CHEBI:15378"/>
        <dbReference type="ChEBI" id="CHEBI:30616"/>
        <dbReference type="ChEBI" id="CHEBI:43474"/>
        <dbReference type="ChEBI" id="CHEBI:456216"/>
    </reaction>
</comment>
<feature type="compositionally biased region" description="Basic residues" evidence="5">
    <location>
        <begin position="687"/>
        <end position="696"/>
    </location>
</feature>
<feature type="compositionally biased region" description="Polar residues" evidence="5">
    <location>
        <begin position="1366"/>
        <end position="1378"/>
    </location>
</feature>
<feature type="region of interest" description="Disordered" evidence="5">
    <location>
        <begin position="1100"/>
        <end position="1138"/>
    </location>
</feature>
<evidence type="ECO:0000256" key="4">
    <source>
        <dbReference type="ARBA" id="ARBA00049360"/>
    </source>
</evidence>
<dbReference type="Gene3D" id="3.40.50.300">
    <property type="entry name" value="P-loop containing nucleotide triphosphate hydrolases"/>
    <property type="match status" value="1"/>
</dbReference>
<comment type="cofactor">
    <cofactor evidence="1">
        <name>Mg(2+)</name>
        <dbReference type="ChEBI" id="CHEBI:18420"/>
    </cofactor>
</comment>
<comment type="caution">
    <text evidence="7">The sequence shown here is derived from an EMBL/GenBank/DDBJ whole genome shotgun (WGS) entry which is preliminary data.</text>
</comment>
<dbReference type="Pfam" id="PF07893">
    <property type="entry name" value="DUF1668"/>
    <property type="match status" value="2"/>
</dbReference>
<feature type="region of interest" description="Disordered" evidence="5">
    <location>
        <begin position="635"/>
        <end position="732"/>
    </location>
</feature>
<dbReference type="PROSITE" id="PS00674">
    <property type="entry name" value="AAA"/>
    <property type="match status" value="1"/>
</dbReference>
<dbReference type="CDD" id="cd19510">
    <property type="entry name" value="RecA-like_BCS1"/>
    <property type="match status" value="1"/>
</dbReference>
<dbReference type="Gene3D" id="6.10.280.40">
    <property type="match status" value="2"/>
</dbReference>
<dbReference type="PANTHER" id="PTHR23070">
    <property type="entry name" value="BCS1 AAA-TYPE ATPASE"/>
    <property type="match status" value="1"/>
</dbReference>
<dbReference type="GO" id="GO:0005524">
    <property type="term" value="F:ATP binding"/>
    <property type="evidence" value="ECO:0007669"/>
    <property type="project" value="InterPro"/>
</dbReference>
<organism evidence="7 8">
    <name type="scientific">Digitaria exilis</name>
    <dbReference type="NCBI Taxonomy" id="1010633"/>
    <lineage>
        <taxon>Eukaryota</taxon>
        <taxon>Viridiplantae</taxon>
        <taxon>Streptophyta</taxon>
        <taxon>Embryophyta</taxon>
        <taxon>Tracheophyta</taxon>
        <taxon>Spermatophyta</taxon>
        <taxon>Magnoliopsida</taxon>
        <taxon>Liliopsida</taxon>
        <taxon>Poales</taxon>
        <taxon>Poaceae</taxon>
        <taxon>PACMAD clade</taxon>
        <taxon>Panicoideae</taxon>
        <taxon>Panicodae</taxon>
        <taxon>Paniceae</taxon>
        <taxon>Anthephorinae</taxon>
        <taxon>Digitaria</taxon>
    </lineage>
</organism>
<evidence type="ECO:0000313" key="8">
    <source>
        <dbReference type="Proteomes" id="UP000636709"/>
    </source>
</evidence>
<dbReference type="OrthoDB" id="581507at2759"/>
<reference evidence="7" key="1">
    <citation type="submission" date="2020-07" db="EMBL/GenBank/DDBJ databases">
        <title>Genome sequence and genetic diversity analysis of an under-domesticated orphan crop, white fonio (Digitaria exilis).</title>
        <authorList>
            <person name="Bennetzen J.L."/>
            <person name="Chen S."/>
            <person name="Ma X."/>
            <person name="Wang X."/>
            <person name="Yssel A.E.J."/>
            <person name="Chaluvadi S.R."/>
            <person name="Johnson M."/>
            <person name="Gangashetty P."/>
            <person name="Hamidou F."/>
            <person name="Sanogo M.D."/>
            <person name="Zwaenepoel A."/>
            <person name="Wallace J."/>
            <person name="Van De Peer Y."/>
            <person name="Van Deynze A."/>
        </authorList>
    </citation>
    <scope>NUCLEOTIDE SEQUENCE</scope>
    <source>
        <tissue evidence="7">Leaves</tissue>
    </source>
</reference>
<dbReference type="GO" id="GO:0006950">
    <property type="term" value="P:response to stress"/>
    <property type="evidence" value="ECO:0007669"/>
    <property type="project" value="UniProtKB-ARBA"/>
</dbReference>
<feature type="compositionally biased region" description="Basic residues" evidence="5">
    <location>
        <begin position="59"/>
        <end position="73"/>
    </location>
</feature>
<dbReference type="Pfam" id="PF25568">
    <property type="entry name" value="AAA_lid_At3g28540"/>
    <property type="match status" value="2"/>
</dbReference>
<evidence type="ECO:0000256" key="1">
    <source>
        <dbReference type="ARBA" id="ARBA00001946"/>
    </source>
</evidence>
<dbReference type="InterPro" id="IPR012871">
    <property type="entry name" value="DUF1668_ORYSA"/>
</dbReference>
<gene>
    <name evidence="7" type="ORF">HU200_034332</name>
</gene>
<dbReference type="InterPro" id="IPR003593">
    <property type="entry name" value="AAA+_ATPase"/>
</dbReference>
<name>A0A835BVM6_9POAL</name>
<protein>
    <recommendedName>
        <fullName evidence="6">AAA+ ATPase domain-containing protein</fullName>
    </recommendedName>
</protein>
<dbReference type="EMBL" id="JACEFO010001827">
    <property type="protein sequence ID" value="KAF8700397.1"/>
    <property type="molecule type" value="Genomic_DNA"/>
</dbReference>
<proteinExistence type="inferred from homology"/>
<dbReference type="Pfam" id="PF14363">
    <property type="entry name" value="AAA_assoc"/>
    <property type="match status" value="1"/>
</dbReference>
<dbReference type="InterPro" id="IPR003959">
    <property type="entry name" value="ATPase_AAA_core"/>
</dbReference>
<dbReference type="InterPro" id="IPR025753">
    <property type="entry name" value="AAA_N_dom"/>
</dbReference>
<evidence type="ECO:0000256" key="3">
    <source>
        <dbReference type="ARBA" id="ARBA00022842"/>
    </source>
</evidence>
<feature type="domain" description="AAA+ ATPase" evidence="6">
    <location>
        <begin position="403"/>
        <end position="570"/>
    </location>
</feature>
<comment type="similarity">
    <text evidence="2">Belongs to the AAA ATPase family. BCS1 subfamily.</text>
</comment>
<dbReference type="InterPro" id="IPR027417">
    <property type="entry name" value="P-loop_NTPase"/>
</dbReference>
<evidence type="ECO:0000313" key="7">
    <source>
        <dbReference type="EMBL" id="KAF8700397.1"/>
    </source>
</evidence>
<evidence type="ECO:0000256" key="5">
    <source>
        <dbReference type="SAM" id="MobiDB-lite"/>
    </source>
</evidence>
<dbReference type="Pfam" id="PF00004">
    <property type="entry name" value="AAA"/>
    <property type="match status" value="1"/>
</dbReference>
<dbReference type="Proteomes" id="UP000636709">
    <property type="component" value="Unassembled WGS sequence"/>
</dbReference>
<dbReference type="SMART" id="SM00382">
    <property type="entry name" value="AAA"/>
    <property type="match status" value="1"/>
</dbReference>
<dbReference type="InterPro" id="IPR050747">
    <property type="entry name" value="Mitochondrial_chaperone_BCS1"/>
</dbReference>
<feature type="compositionally biased region" description="Basic and acidic residues" evidence="5">
    <location>
        <begin position="1331"/>
        <end position="1340"/>
    </location>
</feature>
<dbReference type="InterPro" id="IPR003960">
    <property type="entry name" value="ATPase_AAA_CS"/>
</dbReference>
<feature type="region of interest" description="Disordered" evidence="5">
    <location>
        <begin position="39"/>
        <end position="76"/>
    </location>
</feature>
<dbReference type="InterPro" id="IPR058017">
    <property type="entry name" value="At3g28540-like_C"/>
</dbReference>
<keyword evidence="8" id="KW-1185">Reference proteome</keyword>
<feature type="compositionally biased region" description="Basic and acidic residues" evidence="5">
    <location>
        <begin position="39"/>
        <end position="53"/>
    </location>
</feature>
<evidence type="ECO:0000259" key="6">
    <source>
        <dbReference type="SMART" id="SM00382"/>
    </source>
</evidence>